<dbReference type="InterPro" id="IPR000182">
    <property type="entry name" value="GNAT_dom"/>
</dbReference>
<dbReference type="Proteomes" id="UP000813215">
    <property type="component" value="Unassembled WGS sequence"/>
</dbReference>
<dbReference type="Gene3D" id="3.40.630.30">
    <property type="match status" value="1"/>
</dbReference>
<organism evidence="2 3">
    <name type="scientific">Pelatocladus maniniholoensis HA4357-MV3</name>
    <dbReference type="NCBI Taxonomy" id="1117104"/>
    <lineage>
        <taxon>Bacteria</taxon>
        <taxon>Bacillati</taxon>
        <taxon>Cyanobacteriota</taxon>
        <taxon>Cyanophyceae</taxon>
        <taxon>Nostocales</taxon>
        <taxon>Nostocaceae</taxon>
        <taxon>Pelatocladus</taxon>
    </lineage>
</organism>
<sequence length="114" mass="12514">MATIVLVDAENELIAFCCFGEDAQVSGGDYTSTALDIGLGVRPNLTGQGQGQRYIADVLNFAQSTFHSTIFRVTVAAFNERALRTWKKAGFQQIQTFQARADGRLFVILIKHVS</sequence>
<proteinExistence type="predicted"/>
<reference evidence="2" key="2">
    <citation type="journal article" date="2022" name="Microbiol. Resour. Announc.">
        <title>Metagenome Sequencing to Explore Phylogenomics of Terrestrial Cyanobacteria.</title>
        <authorList>
            <person name="Ward R.D."/>
            <person name="Stajich J.E."/>
            <person name="Johansen J.R."/>
            <person name="Huntemann M."/>
            <person name="Clum A."/>
            <person name="Foster B."/>
            <person name="Foster B."/>
            <person name="Roux S."/>
            <person name="Palaniappan K."/>
            <person name="Varghese N."/>
            <person name="Mukherjee S."/>
            <person name="Reddy T.B.K."/>
            <person name="Daum C."/>
            <person name="Copeland A."/>
            <person name="Chen I.A."/>
            <person name="Ivanova N.N."/>
            <person name="Kyrpides N.C."/>
            <person name="Shapiro N."/>
            <person name="Eloe-Fadrosh E.A."/>
            <person name="Pietrasiak N."/>
        </authorList>
    </citation>
    <scope>NUCLEOTIDE SEQUENCE</scope>
    <source>
        <strain evidence="2">HA4357-MV3</strain>
    </source>
</reference>
<dbReference type="SUPFAM" id="SSF55729">
    <property type="entry name" value="Acyl-CoA N-acyltransferases (Nat)"/>
    <property type="match status" value="1"/>
</dbReference>
<dbReference type="EMBL" id="JAHHHW010000090">
    <property type="protein sequence ID" value="MBW4432697.1"/>
    <property type="molecule type" value="Genomic_DNA"/>
</dbReference>
<accession>A0A9E3H8R8</accession>
<comment type="caution">
    <text evidence="2">The sequence shown here is derived from an EMBL/GenBank/DDBJ whole genome shotgun (WGS) entry which is preliminary data.</text>
</comment>
<name>A0A9E3H8R8_9NOST</name>
<evidence type="ECO:0000313" key="2">
    <source>
        <dbReference type="EMBL" id="MBW4432697.1"/>
    </source>
</evidence>
<dbReference type="AlphaFoldDB" id="A0A9E3H8R8"/>
<dbReference type="InterPro" id="IPR016181">
    <property type="entry name" value="Acyl_CoA_acyltransferase"/>
</dbReference>
<feature type="domain" description="N-acetyltransferase" evidence="1">
    <location>
        <begin position="1"/>
        <end position="114"/>
    </location>
</feature>
<dbReference type="GO" id="GO:0016747">
    <property type="term" value="F:acyltransferase activity, transferring groups other than amino-acyl groups"/>
    <property type="evidence" value="ECO:0007669"/>
    <property type="project" value="InterPro"/>
</dbReference>
<protein>
    <submittedName>
        <fullName evidence="2">GNAT family N-acetyltransferase</fullName>
    </submittedName>
</protein>
<reference evidence="2" key="1">
    <citation type="submission" date="2021-05" db="EMBL/GenBank/DDBJ databases">
        <authorList>
            <person name="Pietrasiak N."/>
            <person name="Ward R."/>
            <person name="Stajich J.E."/>
            <person name="Kurbessoian T."/>
        </authorList>
    </citation>
    <scope>NUCLEOTIDE SEQUENCE</scope>
    <source>
        <strain evidence="2">HA4357-MV3</strain>
    </source>
</reference>
<evidence type="ECO:0000313" key="3">
    <source>
        <dbReference type="Proteomes" id="UP000813215"/>
    </source>
</evidence>
<evidence type="ECO:0000259" key="1">
    <source>
        <dbReference type="PROSITE" id="PS51186"/>
    </source>
</evidence>
<dbReference type="PROSITE" id="PS51186">
    <property type="entry name" value="GNAT"/>
    <property type="match status" value="1"/>
</dbReference>
<gene>
    <name evidence="2" type="ORF">KME28_13425</name>
</gene>
<dbReference type="Pfam" id="PF00583">
    <property type="entry name" value="Acetyltransf_1"/>
    <property type="match status" value="1"/>
</dbReference>